<organism evidence="2 3">
    <name type="scientific">Humidesulfovibrio mexicanus</name>
    <dbReference type="NCBI Taxonomy" id="147047"/>
    <lineage>
        <taxon>Bacteria</taxon>
        <taxon>Pseudomonadati</taxon>
        <taxon>Thermodesulfobacteriota</taxon>
        <taxon>Desulfovibrionia</taxon>
        <taxon>Desulfovibrionales</taxon>
        <taxon>Desulfovibrionaceae</taxon>
        <taxon>Humidesulfovibrio</taxon>
    </lineage>
</organism>
<dbReference type="InterPro" id="IPR009875">
    <property type="entry name" value="PilZ_domain"/>
</dbReference>
<gene>
    <name evidence="2" type="ORF">SAMN04488503_0087</name>
</gene>
<protein>
    <submittedName>
        <fullName evidence="2">PilZ domain-containing protein</fullName>
    </submittedName>
</protein>
<proteinExistence type="predicted"/>
<keyword evidence="3" id="KW-1185">Reference proteome</keyword>
<dbReference type="RefSeq" id="WP_089275585.1">
    <property type="nucleotide sequence ID" value="NZ_FZOC01000011.1"/>
</dbReference>
<dbReference type="AlphaFoldDB" id="A0A239D2K0"/>
<dbReference type="Pfam" id="PF07238">
    <property type="entry name" value="PilZ"/>
    <property type="match status" value="1"/>
</dbReference>
<dbReference type="GO" id="GO:0035438">
    <property type="term" value="F:cyclic-di-GMP binding"/>
    <property type="evidence" value="ECO:0007669"/>
    <property type="project" value="InterPro"/>
</dbReference>
<evidence type="ECO:0000313" key="3">
    <source>
        <dbReference type="Proteomes" id="UP000198324"/>
    </source>
</evidence>
<feature type="domain" description="PilZ" evidence="1">
    <location>
        <begin position="5"/>
        <end position="103"/>
    </location>
</feature>
<name>A0A239D2K0_9BACT</name>
<sequence>MNASRRREKRLDIESVVLPFLGSRAEDYQTFEYLLLDVSPGGVGVTLPRWLASRELLRQGQRVNLHLPFELGGKMLHSGVVTWTRWDEEQEAQYAGVVLDEASPALYPVFVTLDSRQIAIDLGGFSGLDHLLARVLKDSVLLKRGILIYLKHLSAYFSRVSDLEREEYLLFREAVIDEVRHNVQTHMTTLSALLRQAEDNGEQALERLDLDELRRAMDPEFYIDMFNAALGDETVGLFLRAIKELERKLLSNHNTCVLLYINSL</sequence>
<evidence type="ECO:0000313" key="2">
    <source>
        <dbReference type="EMBL" id="SNS26746.1"/>
    </source>
</evidence>
<dbReference type="OrthoDB" id="5497376at2"/>
<dbReference type="Proteomes" id="UP000198324">
    <property type="component" value="Unassembled WGS sequence"/>
</dbReference>
<dbReference type="EMBL" id="FZOC01000011">
    <property type="protein sequence ID" value="SNS26746.1"/>
    <property type="molecule type" value="Genomic_DNA"/>
</dbReference>
<evidence type="ECO:0000259" key="1">
    <source>
        <dbReference type="Pfam" id="PF07238"/>
    </source>
</evidence>
<reference evidence="2 3" key="1">
    <citation type="submission" date="2017-06" db="EMBL/GenBank/DDBJ databases">
        <authorList>
            <person name="Kim H.J."/>
            <person name="Triplett B.A."/>
        </authorList>
    </citation>
    <scope>NUCLEOTIDE SEQUENCE [LARGE SCALE GENOMIC DNA]</scope>
    <source>
        <strain evidence="2 3">DSM 13116</strain>
    </source>
</reference>
<accession>A0A239D2K0</accession>